<dbReference type="Pfam" id="PF02558">
    <property type="entry name" value="ApbA"/>
    <property type="match status" value="1"/>
</dbReference>
<evidence type="ECO:0000256" key="2">
    <source>
        <dbReference type="ARBA" id="ARBA00007870"/>
    </source>
</evidence>
<comment type="similarity">
    <text evidence="2">Belongs to the ketopantoate reductase family.</text>
</comment>
<feature type="domain" description="Ketopantoate reductase N-terminal" evidence="10">
    <location>
        <begin position="15"/>
        <end position="164"/>
    </location>
</feature>
<evidence type="ECO:0000256" key="1">
    <source>
        <dbReference type="ARBA" id="ARBA00004994"/>
    </source>
</evidence>
<evidence type="ECO:0000256" key="4">
    <source>
        <dbReference type="ARBA" id="ARBA00019465"/>
    </source>
</evidence>
<name>A0A840Y5S3_9PROT</name>
<dbReference type="InterPro" id="IPR036291">
    <property type="entry name" value="NAD(P)-bd_dom_sf"/>
</dbReference>
<evidence type="ECO:0000256" key="3">
    <source>
        <dbReference type="ARBA" id="ARBA00013014"/>
    </source>
</evidence>
<dbReference type="InterPro" id="IPR008927">
    <property type="entry name" value="6-PGluconate_DH-like_C_sf"/>
</dbReference>
<keyword evidence="5" id="KW-0566">Pantothenate biosynthesis</keyword>
<feature type="domain" description="Ketopantoate reductase C-terminal" evidence="11">
    <location>
        <begin position="192"/>
        <end position="331"/>
    </location>
</feature>
<dbReference type="Gene3D" id="1.10.1040.10">
    <property type="entry name" value="N-(1-d-carboxylethyl)-l-norvaline Dehydrogenase, domain 2"/>
    <property type="match status" value="1"/>
</dbReference>
<dbReference type="EC" id="1.1.1.169" evidence="3"/>
<dbReference type="Gene3D" id="3.40.50.720">
    <property type="entry name" value="NAD(P)-binding Rossmann-like Domain"/>
    <property type="match status" value="1"/>
</dbReference>
<dbReference type="UniPathway" id="UPA00028">
    <property type="reaction ID" value="UER00004"/>
</dbReference>
<evidence type="ECO:0000256" key="6">
    <source>
        <dbReference type="ARBA" id="ARBA00022857"/>
    </source>
</evidence>
<evidence type="ECO:0000313" key="13">
    <source>
        <dbReference type="Proteomes" id="UP000562254"/>
    </source>
</evidence>
<evidence type="ECO:0000256" key="8">
    <source>
        <dbReference type="ARBA" id="ARBA00032024"/>
    </source>
</evidence>
<dbReference type="InterPro" id="IPR050838">
    <property type="entry name" value="Ketopantoate_reductase"/>
</dbReference>
<dbReference type="SUPFAM" id="SSF48179">
    <property type="entry name" value="6-phosphogluconate dehydrogenase C-terminal domain-like"/>
    <property type="match status" value="1"/>
</dbReference>
<gene>
    <name evidence="12" type="ORF">FHS88_001568</name>
</gene>
<comment type="pathway">
    <text evidence="1">Cofactor biosynthesis; (R)-pantothenate biosynthesis; (R)-pantoate from 3-methyl-2-oxobutanoate: step 2/2.</text>
</comment>
<keyword evidence="13" id="KW-1185">Reference proteome</keyword>
<dbReference type="GO" id="GO:0005737">
    <property type="term" value="C:cytoplasm"/>
    <property type="evidence" value="ECO:0007669"/>
    <property type="project" value="TreeGrafter"/>
</dbReference>
<evidence type="ECO:0000256" key="7">
    <source>
        <dbReference type="ARBA" id="ARBA00023002"/>
    </source>
</evidence>
<dbReference type="AlphaFoldDB" id="A0A840Y5S3"/>
<comment type="caution">
    <text evidence="12">The sequence shown here is derived from an EMBL/GenBank/DDBJ whole genome shotgun (WGS) entry which is preliminary data.</text>
</comment>
<proteinExistence type="inferred from homology"/>
<dbReference type="PANTHER" id="PTHR43765:SF2">
    <property type="entry name" value="2-DEHYDROPANTOATE 2-REDUCTASE"/>
    <property type="match status" value="1"/>
</dbReference>
<comment type="catalytic activity">
    <reaction evidence="9">
        <text>(R)-pantoate + NADP(+) = 2-dehydropantoate + NADPH + H(+)</text>
        <dbReference type="Rhea" id="RHEA:16233"/>
        <dbReference type="ChEBI" id="CHEBI:11561"/>
        <dbReference type="ChEBI" id="CHEBI:15378"/>
        <dbReference type="ChEBI" id="CHEBI:15980"/>
        <dbReference type="ChEBI" id="CHEBI:57783"/>
        <dbReference type="ChEBI" id="CHEBI:58349"/>
        <dbReference type="EC" id="1.1.1.169"/>
    </reaction>
</comment>
<organism evidence="12 13">
    <name type="scientific">Neoroseomonas alkaliterrae</name>
    <dbReference type="NCBI Taxonomy" id="1452450"/>
    <lineage>
        <taxon>Bacteria</taxon>
        <taxon>Pseudomonadati</taxon>
        <taxon>Pseudomonadota</taxon>
        <taxon>Alphaproteobacteria</taxon>
        <taxon>Acetobacterales</taxon>
        <taxon>Acetobacteraceae</taxon>
        <taxon>Neoroseomonas</taxon>
    </lineage>
</organism>
<evidence type="ECO:0000256" key="9">
    <source>
        <dbReference type="ARBA" id="ARBA00048793"/>
    </source>
</evidence>
<dbReference type="EMBL" id="JACIJE010000003">
    <property type="protein sequence ID" value="MBB5689443.1"/>
    <property type="molecule type" value="Genomic_DNA"/>
</dbReference>
<dbReference type="InterPro" id="IPR013328">
    <property type="entry name" value="6PGD_dom2"/>
</dbReference>
<dbReference type="PANTHER" id="PTHR43765">
    <property type="entry name" value="2-DEHYDROPANTOATE 2-REDUCTASE-RELATED"/>
    <property type="match status" value="1"/>
</dbReference>
<dbReference type="InterPro" id="IPR013332">
    <property type="entry name" value="KPR_N"/>
</dbReference>
<dbReference type="GO" id="GO:0050661">
    <property type="term" value="F:NADP binding"/>
    <property type="evidence" value="ECO:0007669"/>
    <property type="project" value="TreeGrafter"/>
</dbReference>
<sequence>MERTDHAAAVDRGPILVWGAGAIGGTIGAALVRARHAVVFVDIEADHVAAIADPARGLVIEGPVDPHRIVAPAFTPATVKGTYRRIFLCVKAHHTEEACRALLPHLAGDGYVLSLQNGLCESIIAPIVGRERTMGCFVNFSADWHGPGRIMYGGRGALVLGELDGATTPRLAALQTLLRDAFEPNAIVTDNIWGYLWGKLGYGAMLFAQALGEKGIADCLARPELLPLWRALGGEAIAVARAEGVTPLGFNGFDPAAFSPGATEAQAAASVAAMVAFNRPNAKTHSGVWRDLWVRRRRTEVDVQIAPIAAIGARRGIACPATARLVAMIHECEAGTRPMSDANLTELMAP</sequence>
<accession>A0A840Y5S3</accession>
<dbReference type="RefSeq" id="WP_211842784.1">
    <property type="nucleotide sequence ID" value="NZ_JAAEDJ010000231.1"/>
</dbReference>
<dbReference type="InterPro" id="IPR013752">
    <property type="entry name" value="KPA_reductase"/>
</dbReference>
<protein>
    <recommendedName>
        <fullName evidence="4">2-dehydropantoate 2-reductase</fullName>
        <ecNumber evidence="3">1.1.1.169</ecNumber>
    </recommendedName>
    <alternativeName>
        <fullName evidence="8">Ketopantoate reductase</fullName>
    </alternativeName>
</protein>
<evidence type="ECO:0000259" key="11">
    <source>
        <dbReference type="Pfam" id="PF08546"/>
    </source>
</evidence>
<evidence type="ECO:0000256" key="5">
    <source>
        <dbReference type="ARBA" id="ARBA00022655"/>
    </source>
</evidence>
<evidence type="ECO:0000313" key="12">
    <source>
        <dbReference type="EMBL" id="MBB5689443.1"/>
    </source>
</evidence>
<dbReference type="Proteomes" id="UP000562254">
    <property type="component" value="Unassembled WGS sequence"/>
</dbReference>
<dbReference type="SUPFAM" id="SSF51735">
    <property type="entry name" value="NAD(P)-binding Rossmann-fold domains"/>
    <property type="match status" value="1"/>
</dbReference>
<dbReference type="GO" id="GO:0015940">
    <property type="term" value="P:pantothenate biosynthetic process"/>
    <property type="evidence" value="ECO:0007669"/>
    <property type="project" value="UniProtKB-UniPathway"/>
</dbReference>
<dbReference type="Pfam" id="PF08546">
    <property type="entry name" value="ApbA_C"/>
    <property type="match status" value="1"/>
</dbReference>
<dbReference type="GO" id="GO:0008677">
    <property type="term" value="F:2-dehydropantoate 2-reductase activity"/>
    <property type="evidence" value="ECO:0007669"/>
    <property type="project" value="UniProtKB-EC"/>
</dbReference>
<keyword evidence="6" id="KW-0521">NADP</keyword>
<keyword evidence="7 12" id="KW-0560">Oxidoreductase</keyword>
<reference evidence="12 13" key="1">
    <citation type="submission" date="2020-08" db="EMBL/GenBank/DDBJ databases">
        <title>Genomic Encyclopedia of Type Strains, Phase IV (KMG-IV): sequencing the most valuable type-strain genomes for metagenomic binning, comparative biology and taxonomic classification.</title>
        <authorList>
            <person name="Goeker M."/>
        </authorList>
    </citation>
    <scope>NUCLEOTIDE SEQUENCE [LARGE SCALE GENOMIC DNA]</scope>
    <source>
        <strain evidence="12 13">DSM 25895</strain>
    </source>
</reference>
<evidence type="ECO:0000259" key="10">
    <source>
        <dbReference type="Pfam" id="PF02558"/>
    </source>
</evidence>